<feature type="transmembrane region" description="Helical" evidence="7">
    <location>
        <begin position="17"/>
        <end position="35"/>
    </location>
</feature>
<comment type="function">
    <text evidence="5">Involved in formation and maintenance of cell shape.</text>
</comment>
<dbReference type="PANTHER" id="PTHR34138">
    <property type="entry name" value="CELL SHAPE-DETERMINING PROTEIN MREC"/>
    <property type="match status" value="1"/>
</dbReference>
<name>A0A139BQI0_9PROT</name>
<evidence type="ECO:0000256" key="1">
    <source>
        <dbReference type="ARBA" id="ARBA00009369"/>
    </source>
</evidence>
<sequence>MDGTQSFRFFNRGPSPAVRLVFFAVLSLLLMFIDARYRYLESARSAVSVLISPIQRMATIPGILWQQVDDFFITQNAHQSLLAENAELRRQHQNDAAQLLQLQALQSENQQFRKLDELPIRHEFSTQLAEIIYAERNVFKRKVLIDKGSQADVQLGQVVMDDAGIVGQITRVYPWLSEVTLITEKDHAVPVQVVRNGLRTILFGSGDTSQLSLRYMPVSADIQIDDVLVTSGIDGVYPPGIPVAKVTKIERDPVYPFARVSCLPVAGVDNHRQLLILSGMPKLPERPEESPASDAGKHARLRRSN</sequence>
<feature type="region of interest" description="Disordered" evidence="6">
    <location>
        <begin position="281"/>
        <end position="305"/>
    </location>
</feature>
<evidence type="ECO:0000256" key="7">
    <source>
        <dbReference type="SAM" id="Phobius"/>
    </source>
</evidence>
<comment type="caution">
    <text evidence="9">The sequence shown here is derived from an EMBL/GenBank/DDBJ whole genome shotgun (WGS) entry which is preliminary data.</text>
</comment>
<evidence type="ECO:0000256" key="6">
    <source>
        <dbReference type="SAM" id="MobiDB-lite"/>
    </source>
</evidence>
<proteinExistence type="inferred from homology"/>
<dbReference type="GO" id="GO:0008360">
    <property type="term" value="P:regulation of cell shape"/>
    <property type="evidence" value="ECO:0007669"/>
    <property type="project" value="UniProtKB-KW"/>
</dbReference>
<protein>
    <recommendedName>
        <fullName evidence="2 5">Cell shape-determining protein MreC</fullName>
    </recommendedName>
    <alternativeName>
        <fullName evidence="4 5">Cell shape protein MreC</fullName>
    </alternativeName>
</protein>
<dbReference type="PIRSF" id="PIRSF038471">
    <property type="entry name" value="MreC"/>
    <property type="match status" value="1"/>
</dbReference>
<evidence type="ECO:0000313" key="9">
    <source>
        <dbReference type="EMBL" id="KXS31231.1"/>
    </source>
</evidence>
<keyword evidence="7" id="KW-0812">Transmembrane</keyword>
<dbReference type="EMBL" id="LSLI01000089">
    <property type="protein sequence ID" value="KXS31231.1"/>
    <property type="molecule type" value="Genomic_DNA"/>
</dbReference>
<dbReference type="InterPro" id="IPR007221">
    <property type="entry name" value="MreC"/>
</dbReference>
<dbReference type="InterPro" id="IPR055342">
    <property type="entry name" value="MreC_beta-barrel_core"/>
</dbReference>
<dbReference type="Proteomes" id="UP000070578">
    <property type="component" value="Unassembled WGS sequence"/>
</dbReference>
<dbReference type="InterPro" id="IPR042175">
    <property type="entry name" value="Cell/Rod_MreC_2"/>
</dbReference>
<dbReference type="Pfam" id="PF04085">
    <property type="entry name" value="MreC"/>
    <property type="match status" value="1"/>
</dbReference>
<evidence type="ECO:0000256" key="2">
    <source>
        <dbReference type="ARBA" id="ARBA00013855"/>
    </source>
</evidence>
<keyword evidence="7" id="KW-0472">Membrane</keyword>
<evidence type="ECO:0000256" key="4">
    <source>
        <dbReference type="ARBA" id="ARBA00032089"/>
    </source>
</evidence>
<feature type="domain" description="Rod shape-determining protein MreC beta-barrel core" evidence="8">
    <location>
        <begin position="131"/>
        <end position="277"/>
    </location>
</feature>
<organism evidence="9 10">
    <name type="scientific">Candidatus Gallionella acididurans</name>
    <dbReference type="NCBI Taxonomy" id="1796491"/>
    <lineage>
        <taxon>Bacteria</taxon>
        <taxon>Pseudomonadati</taxon>
        <taxon>Pseudomonadota</taxon>
        <taxon>Betaproteobacteria</taxon>
        <taxon>Nitrosomonadales</taxon>
        <taxon>Gallionellaceae</taxon>
        <taxon>Gallionella</taxon>
    </lineage>
</organism>
<reference evidence="9 10" key="2">
    <citation type="submission" date="2016-03" db="EMBL/GenBank/DDBJ databases">
        <title>New uncultured bacterium of the family Gallionellaceae from acid mine drainage: description and reconstruction of genome based on metagenomic analysis of microbial community.</title>
        <authorList>
            <person name="Kadnikov V."/>
            <person name="Ivasenko D."/>
            <person name="Beletsky A."/>
            <person name="Mardanov A."/>
            <person name="Danilova E."/>
            <person name="Pimenov N."/>
            <person name="Karnachuk O."/>
            <person name="Ravin N."/>
        </authorList>
    </citation>
    <scope>NUCLEOTIDE SEQUENCE [LARGE SCALE GENOMIC DNA]</scope>
    <source>
        <strain evidence="9">ShG14-8</strain>
    </source>
</reference>
<accession>A0A139BQI0</accession>
<comment type="similarity">
    <text evidence="1 5">Belongs to the MreC family.</text>
</comment>
<dbReference type="PANTHER" id="PTHR34138:SF1">
    <property type="entry name" value="CELL SHAPE-DETERMINING PROTEIN MREC"/>
    <property type="match status" value="1"/>
</dbReference>
<dbReference type="Gene3D" id="2.40.10.350">
    <property type="entry name" value="Rod shape-determining protein MreC, domain 2"/>
    <property type="match status" value="1"/>
</dbReference>
<evidence type="ECO:0000259" key="8">
    <source>
        <dbReference type="Pfam" id="PF04085"/>
    </source>
</evidence>
<reference evidence="9 10" key="1">
    <citation type="submission" date="2016-02" db="EMBL/GenBank/DDBJ databases">
        <authorList>
            <person name="Wen L."/>
            <person name="He K."/>
            <person name="Yang H."/>
        </authorList>
    </citation>
    <scope>NUCLEOTIDE SEQUENCE [LARGE SCALE GENOMIC DNA]</scope>
    <source>
        <strain evidence="9">ShG14-8</strain>
    </source>
</reference>
<dbReference type="NCBIfam" id="TIGR00219">
    <property type="entry name" value="mreC"/>
    <property type="match status" value="1"/>
</dbReference>
<keyword evidence="3 5" id="KW-0133">Cell shape</keyword>
<dbReference type="AlphaFoldDB" id="A0A139BQI0"/>
<gene>
    <name evidence="9" type="ORF">AWT59_2640</name>
</gene>
<dbReference type="InterPro" id="IPR042177">
    <property type="entry name" value="Cell/Rod_1"/>
</dbReference>
<dbReference type="Gene3D" id="2.40.10.340">
    <property type="entry name" value="Rod shape-determining protein MreC, domain 1"/>
    <property type="match status" value="1"/>
</dbReference>
<keyword evidence="7" id="KW-1133">Transmembrane helix</keyword>
<evidence type="ECO:0000313" key="10">
    <source>
        <dbReference type="Proteomes" id="UP000070578"/>
    </source>
</evidence>
<evidence type="ECO:0000256" key="3">
    <source>
        <dbReference type="ARBA" id="ARBA00022960"/>
    </source>
</evidence>
<evidence type="ECO:0000256" key="5">
    <source>
        <dbReference type="PIRNR" id="PIRNR038471"/>
    </source>
</evidence>
<dbReference type="GO" id="GO:0005886">
    <property type="term" value="C:plasma membrane"/>
    <property type="evidence" value="ECO:0007669"/>
    <property type="project" value="TreeGrafter"/>
</dbReference>
<dbReference type="PATRIC" id="fig|1796491.3.peg.2876"/>